<dbReference type="SUPFAM" id="SSF46689">
    <property type="entry name" value="Homeodomain-like"/>
    <property type="match status" value="1"/>
</dbReference>
<dbReference type="PROSITE" id="PS50977">
    <property type="entry name" value="HTH_TETR_2"/>
    <property type="match status" value="1"/>
</dbReference>
<comment type="caution">
    <text evidence="6">The sequence shown here is derived from an EMBL/GenBank/DDBJ whole genome shotgun (WGS) entry which is preliminary data.</text>
</comment>
<evidence type="ECO:0000313" key="7">
    <source>
        <dbReference type="Proteomes" id="UP000070598"/>
    </source>
</evidence>
<evidence type="ECO:0000256" key="1">
    <source>
        <dbReference type="ARBA" id="ARBA00023054"/>
    </source>
</evidence>
<reference evidence="6 8" key="1">
    <citation type="submission" date="2015-02" db="EMBL/GenBank/DDBJ databases">
        <title>Physiological reanalysis, assessment of diazotrophy, and genome sequences of multiple isolates of Streptomyces thermoautotrophicus.</title>
        <authorList>
            <person name="MacKellar D.C."/>
            <person name="Lieber L."/>
            <person name="Norman J."/>
            <person name="Bolger A."/>
            <person name="Tobin C."/>
            <person name="Murray J.W."/>
            <person name="Prell J."/>
        </authorList>
    </citation>
    <scope>NUCLEOTIDE SEQUENCE [LARGE SCALE GENOMIC DNA]</scope>
    <source>
        <strain evidence="6 8">UBT1</strain>
    </source>
</reference>
<evidence type="ECO:0000256" key="3">
    <source>
        <dbReference type="PROSITE-ProRule" id="PRU00335"/>
    </source>
</evidence>
<evidence type="ECO:0000256" key="2">
    <source>
        <dbReference type="ARBA" id="ARBA00023125"/>
    </source>
</evidence>
<feature type="DNA-binding region" description="H-T-H motif" evidence="3">
    <location>
        <begin position="18"/>
        <end position="37"/>
    </location>
</feature>
<keyword evidence="1" id="KW-0175">Coiled coil</keyword>
<evidence type="ECO:0000259" key="4">
    <source>
        <dbReference type="PROSITE" id="PS50977"/>
    </source>
</evidence>
<feature type="domain" description="HTH tetR-type" evidence="4">
    <location>
        <begin position="1"/>
        <end position="55"/>
    </location>
</feature>
<protein>
    <submittedName>
        <fullName evidence="6">TetR family transcriptional regulator</fullName>
    </submittedName>
</protein>
<keyword evidence="2 3" id="KW-0238">DNA-binding</keyword>
<evidence type="ECO:0000313" key="5">
    <source>
        <dbReference type="EMBL" id="KWX05595.1"/>
    </source>
</evidence>
<dbReference type="InterPro" id="IPR050109">
    <property type="entry name" value="HTH-type_TetR-like_transc_reg"/>
</dbReference>
<dbReference type="Gene3D" id="1.10.357.10">
    <property type="entry name" value="Tetracycline Repressor, domain 2"/>
    <property type="match status" value="1"/>
</dbReference>
<gene>
    <name evidence="5" type="ORF">TH66_02115</name>
    <name evidence="6" type="ORF">TR74_17440</name>
</gene>
<dbReference type="SUPFAM" id="SSF48498">
    <property type="entry name" value="Tetracyclin repressor-like, C-terminal domain"/>
    <property type="match status" value="1"/>
</dbReference>
<dbReference type="InterPro" id="IPR001647">
    <property type="entry name" value="HTH_TetR"/>
</dbReference>
<organism evidence="6 7">
    <name type="scientific">Carbonactinospora thermoautotrophica</name>
    <dbReference type="NCBI Taxonomy" id="1469144"/>
    <lineage>
        <taxon>Bacteria</taxon>
        <taxon>Bacillati</taxon>
        <taxon>Actinomycetota</taxon>
        <taxon>Actinomycetes</taxon>
        <taxon>Kitasatosporales</taxon>
        <taxon>Carbonactinosporaceae</taxon>
        <taxon>Carbonactinospora</taxon>
    </lineage>
</organism>
<dbReference type="Proteomes" id="UP000070659">
    <property type="component" value="Unassembled WGS sequence"/>
</dbReference>
<name>A0A132NCF1_9ACTN</name>
<dbReference type="GO" id="GO:0003700">
    <property type="term" value="F:DNA-binding transcription factor activity"/>
    <property type="evidence" value="ECO:0007669"/>
    <property type="project" value="TreeGrafter"/>
</dbReference>
<dbReference type="PRINTS" id="PR00455">
    <property type="entry name" value="HTHTETR"/>
</dbReference>
<dbReference type="InterPro" id="IPR041490">
    <property type="entry name" value="KstR2_TetR_C"/>
</dbReference>
<dbReference type="AlphaFoldDB" id="A0A132NCF1"/>
<dbReference type="EMBL" id="JYIK01001031">
    <property type="protein sequence ID" value="KWX07841.1"/>
    <property type="molecule type" value="Genomic_DNA"/>
</dbReference>
<evidence type="ECO:0000313" key="8">
    <source>
        <dbReference type="Proteomes" id="UP000070659"/>
    </source>
</evidence>
<evidence type="ECO:0000313" key="6">
    <source>
        <dbReference type="EMBL" id="KWX07841.1"/>
    </source>
</evidence>
<proteinExistence type="predicted"/>
<dbReference type="EMBL" id="JYIJ01000011">
    <property type="protein sequence ID" value="KWX05595.1"/>
    <property type="molecule type" value="Genomic_DNA"/>
</dbReference>
<dbReference type="InterPro" id="IPR036271">
    <property type="entry name" value="Tet_transcr_reg_TetR-rel_C_sf"/>
</dbReference>
<reference evidence="7" key="2">
    <citation type="submission" date="2015-02" db="EMBL/GenBank/DDBJ databases">
        <title>Physiological reanalysis, assessment of diazotrophy, and genome sequences of multiple isolates of Streptomyces thermoautotrophicus.</title>
        <authorList>
            <person name="MacKellar D.C."/>
            <person name="Lieber L."/>
            <person name="Norman J."/>
            <person name="Bolger A."/>
            <person name="Tobin C."/>
            <person name="Murray J.W."/>
            <person name="Friesen M."/>
            <person name="Prell J."/>
        </authorList>
    </citation>
    <scope>NUCLEOTIDE SEQUENCE [LARGE SCALE GENOMIC DNA]</scope>
    <source>
        <strain evidence="7">UBT1</strain>
    </source>
</reference>
<dbReference type="InterPro" id="IPR009057">
    <property type="entry name" value="Homeodomain-like_sf"/>
</dbReference>
<dbReference type="GO" id="GO:0000976">
    <property type="term" value="F:transcription cis-regulatory region binding"/>
    <property type="evidence" value="ECO:0007669"/>
    <property type="project" value="TreeGrafter"/>
</dbReference>
<accession>A0A132NCF1</accession>
<dbReference type="PANTHER" id="PTHR30055">
    <property type="entry name" value="HTH-TYPE TRANSCRIPTIONAL REGULATOR RUTR"/>
    <property type="match status" value="1"/>
</dbReference>
<sequence length="192" mass="21470">MREAAAELFFRHGYEATTLRQVAAKVGIQVGSLYNHISGKETLLRWIMVGIMEDLLAAQQEAIAGQTGTLNQLRAAIDCHIRFHAARARDVFIGNSELRSLSPPNRRQVIELRDRYEATLRELVERAAAEGWADVVDPQLQTFAILAIGVHVSTWYRPKGPLTLDEIVEKYTVIVLRQLGVQEPAGSLRTPN</sequence>
<dbReference type="Pfam" id="PF17932">
    <property type="entry name" value="TetR_C_24"/>
    <property type="match status" value="1"/>
</dbReference>
<dbReference type="Pfam" id="PF00440">
    <property type="entry name" value="TetR_N"/>
    <property type="match status" value="1"/>
</dbReference>
<dbReference type="Proteomes" id="UP000070598">
    <property type="component" value="Unassembled WGS sequence"/>
</dbReference>
<dbReference type="PATRIC" id="fig|1469144.8.peg.5053"/>
<dbReference type="PANTHER" id="PTHR30055:SF183">
    <property type="entry name" value="NUCLEOID OCCLUSION FACTOR SLMA"/>
    <property type="match status" value="1"/>
</dbReference>